<feature type="signal peptide" evidence="14">
    <location>
        <begin position="1"/>
        <end position="23"/>
    </location>
</feature>
<dbReference type="InterPro" id="IPR022332">
    <property type="entry name" value="TNFR_14"/>
</dbReference>
<evidence type="ECO:0000256" key="2">
    <source>
        <dbReference type="ARBA" id="ARBA00022553"/>
    </source>
</evidence>
<dbReference type="Proteomes" id="UP000504632">
    <property type="component" value="Chromosome 9"/>
</dbReference>
<keyword evidence="6" id="KW-0677">Repeat</keyword>
<keyword evidence="4" id="KW-0812">Transmembrane</keyword>
<keyword evidence="5 14" id="KW-0732">Signal</keyword>
<organism evidence="16 17">
    <name type="scientific">Chanos chanos</name>
    <name type="common">Milkfish</name>
    <name type="synonym">Mugil chanos</name>
    <dbReference type="NCBI Taxonomy" id="29144"/>
    <lineage>
        <taxon>Eukaryota</taxon>
        <taxon>Metazoa</taxon>
        <taxon>Chordata</taxon>
        <taxon>Craniata</taxon>
        <taxon>Vertebrata</taxon>
        <taxon>Euteleostomi</taxon>
        <taxon>Actinopterygii</taxon>
        <taxon>Neopterygii</taxon>
        <taxon>Teleostei</taxon>
        <taxon>Ostariophysi</taxon>
        <taxon>Gonorynchiformes</taxon>
        <taxon>Chanidae</taxon>
        <taxon>Chanos</taxon>
    </lineage>
</organism>
<evidence type="ECO:0000256" key="9">
    <source>
        <dbReference type="ARBA" id="ARBA00023157"/>
    </source>
</evidence>
<keyword evidence="7" id="KW-1133">Transmembrane helix</keyword>
<dbReference type="OrthoDB" id="10031141at2759"/>
<dbReference type="RefSeq" id="XP_030641352.1">
    <property type="nucleotide sequence ID" value="XM_030785492.1"/>
</dbReference>
<keyword evidence="3" id="KW-0945">Host-virus interaction</keyword>
<dbReference type="PROSITE" id="PS00652">
    <property type="entry name" value="TNFR_NGFR_1"/>
    <property type="match status" value="1"/>
</dbReference>
<feature type="chain" id="PRO_5026910149" evidence="14">
    <location>
        <begin position="24"/>
        <end position="206"/>
    </location>
</feature>
<dbReference type="GO" id="GO:0050830">
    <property type="term" value="P:defense response to Gram-positive bacterium"/>
    <property type="evidence" value="ECO:0007669"/>
    <property type="project" value="TreeGrafter"/>
</dbReference>
<dbReference type="CDD" id="cd13405">
    <property type="entry name" value="TNFRSF14_teleost"/>
    <property type="match status" value="1"/>
</dbReference>
<protein>
    <submittedName>
        <fullName evidence="17">Tumor necrosis factor receptor superfamily member 14-like</fullName>
    </submittedName>
</protein>
<keyword evidence="10" id="KW-0675">Receptor</keyword>
<comment type="caution">
    <text evidence="12">Lacks conserved residue(s) required for the propagation of feature annotation.</text>
</comment>
<evidence type="ECO:0000256" key="6">
    <source>
        <dbReference type="ARBA" id="ARBA00022737"/>
    </source>
</evidence>
<dbReference type="GO" id="GO:0009897">
    <property type="term" value="C:external side of plasma membrane"/>
    <property type="evidence" value="ECO:0007669"/>
    <property type="project" value="TreeGrafter"/>
</dbReference>
<dbReference type="GO" id="GO:0002720">
    <property type="term" value="P:positive regulation of cytokine production involved in immune response"/>
    <property type="evidence" value="ECO:0007669"/>
    <property type="project" value="TreeGrafter"/>
</dbReference>
<keyword evidence="2" id="KW-0597">Phosphoprotein</keyword>
<evidence type="ECO:0000256" key="12">
    <source>
        <dbReference type="PROSITE-ProRule" id="PRU00206"/>
    </source>
</evidence>
<dbReference type="PROSITE" id="PS50050">
    <property type="entry name" value="TNFR_NGFR_2"/>
    <property type="match status" value="1"/>
</dbReference>
<evidence type="ECO:0000313" key="16">
    <source>
        <dbReference type="Proteomes" id="UP000504632"/>
    </source>
</evidence>
<dbReference type="FunFam" id="2.10.50.10:FF:000065">
    <property type="entry name" value="TNF receptor superfamily member 14"/>
    <property type="match status" value="1"/>
</dbReference>
<evidence type="ECO:0000256" key="8">
    <source>
        <dbReference type="ARBA" id="ARBA00023136"/>
    </source>
</evidence>
<feature type="compositionally biased region" description="Polar residues" evidence="13">
    <location>
        <begin position="182"/>
        <end position="194"/>
    </location>
</feature>
<dbReference type="PANTHER" id="PTHR46838">
    <property type="entry name" value="TUMOR NECROSIS FACTOR RECEPTOR SUPERFAMILY MEMBER 14"/>
    <property type="match status" value="1"/>
</dbReference>
<dbReference type="FunFam" id="2.10.50.10:FF:000007">
    <property type="entry name" value="TNF receptor superfamily member 14"/>
    <property type="match status" value="1"/>
</dbReference>
<dbReference type="InParanoid" id="A0A6J2WBR8"/>
<dbReference type="SMART" id="SM00208">
    <property type="entry name" value="TNFR"/>
    <property type="match status" value="4"/>
</dbReference>
<evidence type="ECO:0000313" key="17">
    <source>
        <dbReference type="RefSeq" id="XP_030641352.1"/>
    </source>
</evidence>
<feature type="repeat" description="TNFR-Cys" evidence="12">
    <location>
        <begin position="60"/>
        <end position="102"/>
    </location>
</feature>
<keyword evidence="8" id="KW-0472">Membrane</keyword>
<dbReference type="GeneID" id="115821688"/>
<evidence type="ECO:0000256" key="7">
    <source>
        <dbReference type="ARBA" id="ARBA00022989"/>
    </source>
</evidence>
<sequence length="206" mass="22726">MSIVHIISLHTAALLHNFHLCISACGKAEYEFNGECCPMCGPGFHVYRHCSEYTSTSCIPCLRSTFTDLPNGLNHCFPCTVCDSSQWLRTKTECTSIADTICEPREGFYCIDQNKHSCRAAVEHSKCKPGQYIIQKGTADTDTVCDDCVGETYSDGSFSSCRPHTQCESSNGVVRQVKRPGTHSSDTESNSQEIVASFEDEEPKSL</sequence>
<dbReference type="PRINTS" id="PR01965">
    <property type="entry name" value="TNFACTORR14"/>
</dbReference>
<comment type="subcellular location">
    <subcellularLocation>
        <location evidence="1">Membrane</location>
        <topology evidence="1">Single-pass type I membrane protein</topology>
    </subcellularLocation>
</comment>
<gene>
    <name evidence="17" type="primary">LOC115821688</name>
</gene>
<dbReference type="Gene3D" id="2.10.50.10">
    <property type="entry name" value="Tumor Necrosis Factor Receptor, subunit A, domain 2"/>
    <property type="match status" value="3"/>
</dbReference>
<reference evidence="17" key="1">
    <citation type="submission" date="2025-08" db="UniProtKB">
        <authorList>
            <consortium name="RefSeq"/>
        </authorList>
    </citation>
    <scope>IDENTIFICATION</scope>
</reference>
<dbReference type="GO" id="GO:2000406">
    <property type="term" value="P:positive regulation of T cell migration"/>
    <property type="evidence" value="ECO:0007669"/>
    <property type="project" value="TreeGrafter"/>
</dbReference>
<evidence type="ECO:0000256" key="14">
    <source>
        <dbReference type="SAM" id="SignalP"/>
    </source>
</evidence>
<feature type="disulfide bond" evidence="12">
    <location>
        <begin position="61"/>
        <end position="76"/>
    </location>
</feature>
<evidence type="ECO:0000256" key="1">
    <source>
        <dbReference type="ARBA" id="ARBA00004479"/>
    </source>
</evidence>
<feature type="region of interest" description="Disordered" evidence="13">
    <location>
        <begin position="172"/>
        <end position="206"/>
    </location>
</feature>
<evidence type="ECO:0000259" key="15">
    <source>
        <dbReference type="PROSITE" id="PS50050"/>
    </source>
</evidence>
<dbReference type="GO" id="GO:0050829">
    <property type="term" value="P:defense response to Gram-negative bacterium"/>
    <property type="evidence" value="ECO:0007669"/>
    <property type="project" value="TreeGrafter"/>
</dbReference>
<proteinExistence type="predicted"/>
<dbReference type="SUPFAM" id="SSF57586">
    <property type="entry name" value="TNF receptor-like"/>
    <property type="match status" value="2"/>
</dbReference>
<dbReference type="AlphaFoldDB" id="A0A6J2WBR8"/>
<evidence type="ECO:0000256" key="4">
    <source>
        <dbReference type="ARBA" id="ARBA00022692"/>
    </source>
</evidence>
<evidence type="ECO:0000256" key="10">
    <source>
        <dbReference type="ARBA" id="ARBA00023170"/>
    </source>
</evidence>
<keyword evidence="9 12" id="KW-1015">Disulfide bond</keyword>
<dbReference type="FunFam" id="2.10.50.10:FF:000009">
    <property type="entry name" value="Tumor necrosis factor receptor superfamily member 14"/>
    <property type="match status" value="1"/>
</dbReference>
<name>A0A6J2WBR8_CHACN</name>
<dbReference type="GO" id="GO:0046642">
    <property type="term" value="P:negative regulation of alpha-beta T cell proliferation"/>
    <property type="evidence" value="ECO:0007669"/>
    <property type="project" value="TreeGrafter"/>
</dbReference>
<evidence type="ECO:0000256" key="11">
    <source>
        <dbReference type="ARBA" id="ARBA00023180"/>
    </source>
</evidence>
<dbReference type="Pfam" id="PF00020">
    <property type="entry name" value="TNFR_c6"/>
    <property type="match status" value="2"/>
</dbReference>
<dbReference type="InterPro" id="IPR001368">
    <property type="entry name" value="TNFR/NGFR_Cys_rich_reg"/>
</dbReference>
<evidence type="ECO:0000256" key="13">
    <source>
        <dbReference type="SAM" id="MobiDB-lite"/>
    </source>
</evidence>
<keyword evidence="11" id="KW-0325">Glycoprotein</keyword>
<keyword evidence="16" id="KW-1185">Reference proteome</keyword>
<accession>A0A6J2WBR8</accession>
<feature type="domain" description="TNFR-Cys" evidence="15">
    <location>
        <begin position="60"/>
        <end position="102"/>
    </location>
</feature>
<dbReference type="PANTHER" id="PTHR46838:SF1">
    <property type="entry name" value="TUMOR NECROSIS FACTOR RECEPTOR SUPERFAMILY MEMBER 14"/>
    <property type="match status" value="1"/>
</dbReference>
<evidence type="ECO:0000256" key="5">
    <source>
        <dbReference type="ARBA" id="ARBA00022729"/>
    </source>
</evidence>
<evidence type="ECO:0000256" key="3">
    <source>
        <dbReference type="ARBA" id="ARBA00022581"/>
    </source>
</evidence>